<feature type="compositionally biased region" description="Polar residues" evidence="1">
    <location>
        <begin position="28"/>
        <end position="41"/>
    </location>
</feature>
<feature type="region of interest" description="Disordered" evidence="1">
    <location>
        <begin position="28"/>
        <end position="57"/>
    </location>
</feature>
<reference evidence="2 3" key="1">
    <citation type="submission" date="2019-02" db="EMBL/GenBank/DDBJ databases">
        <title>Genome sequencing of the rare red list fungi Hericium alpestre (H. flagellum).</title>
        <authorList>
            <person name="Buettner E."/>
            <person name="Kellner H."/>
        </authorList>
    </citation>
    <scope>NUCLEOTIDE SEQUENCE [LARGE SCALE GENOMIC DNA]</scope>
    <source>
        <strain evidence="2 3">DSM 108284</strain>
    </source>
</reference>
<organism evidence="2 3">
    <name type="scientific">Hericium alpestre</name>
    <dbReference type="NCBI Taxonomy" id="135208"/>
    <lineage>
        <taxon>Eukaryota</taxon>
        <taxon>Fungi</taxon>
        <taxon>Dikarya</taxon>
        <taxon>Basidiomycota</taxon>
        <taxon>Agaricomycotina</taxon>
        <taxon>Agaricomycetes</taxon>
        <taxon>Russulales</taxon>
        <taxon>Hericiaceae</taxon>
        <taxon>Hericium</taxon>
    </lineage>
</organism>
<sequence length="363" mass="41345">MACSYPLFNSRHRSRAQKQNIAHAQTLATAARRSGTQSNKENIPHHPDITSKTPEDHKDARIKDLERRLHNMTQRFHRAEKTIKALRAQNRKLLHTLKKIMEELKQSNSSEPDVPRQSLREDTEKIKKLLMSNAQFHKQVDALRKQVQRKNASVPKKINMAVENAKVTTAMVYYIKCKGTITSETWRLICMLVELGVPFGSILYVIRRVFLAANIPVLGSFTNRSVHRVILKGGVAANIQIAHEIKQTESLTISGDGTSLKNVHFESAFLMYKVPPPTGDLDPSDPTNEPQLCTMPILMVPNHTSQEQLNGWELRFVDMTDMYNRLPFSMENPLTLAEILEKIKGMLSDHANDQKHLADLFEK</sequence>
<dbReference type="STRING" id="135208.A0A4Z0A4C2"/>
<dbReference type="AlphaFoldDB" id="A0A4Z0A4C2"/>
<evidence type="ECO:0000313" key="2">
    <source>
        <dbReference type="EMBL" id="TFY81274.1"/>
    </source>
</evidence>
<dbReference type="Proteomes" id="UP000298061">
    <property type="component" value="Unassembled WGS sequence"/>
</dbReference>
<evidence type="ECO:0000313" key="3">
    <source>
        <dbReference type="Proteomes" id="UP000298061"/>
    </source>
</evidence>
<keyword evidence="3" id="KW-1185">Reference proteome</keyword>
<accession>A0A4Z0A4C2</accession>
<dbReference type="OrthoDB" id="3052721at2759"/>
<protein>
    <submittedName>
        <fullName evidence="2">Uncharacterized protein</fullName>
    </submittedName>
</protein>
<evidence type="ECO:0000256" key="1">
    <source>
        <dbReference type="SAM" id="MobiDB-lite"/>
    </source>
</evidence>
<proteinExistence type="predicted"/>
<feature type="compositionally biased region" description="Basic and acidic residues" evidence="1">
    <location>
        <begin position="42"/>
        <end position="57"/>
    </location>
</feature>
<dbReference type="EMBL" id="SFCI01000230">
    <property type="protein sequence ID" value="TFY81274.1"/>
    <property type="molecule type" value="Genomic_DNA"/>
</dbReference>
<name>A0A4Z0A4C2_9AGAM</name>
<gene>
    <name evidence="2" type="ORF">EWM64_g2732</name>
</gene>
<comment type="caution">
    <text evidence="2">The sequence shown here is derived from an EMBL/GenBank/DDBJ whole genome shotgun (WGS) entry which is preliminary data.</text>
</comment>